<dbReference type="EMBL" id="WQMS01000013">
    <property type="protein sequence ID" value="MVO78330.1"/>
    <property type="molecule type" value="Genomic_DNA"/>
</dbReference>
<keyword evidence="2" id="KW-1133">Transmembrane helix</keyword>
<keyword evidence="4" id="KW-1185">Reference proteome</keyword>
<feature type="transmembrane region" description="Helical" evidence="2">
    <location>
        <begin position="54"/>
        <end position="74"/>
    </location>
</feature>
<dbReference type="Proteomes" id="UP000441389">
    <property type="component" value="Unassembled WGS sequence"/>
</dbReference>
<accession>A0A6I4J160</accession>
<feature type="transmembrane region" description="Helical" evidence="2">
    <location>
        <begin position="121"/>
        <end position="140"/>
    </location>
</feature>
<gene>
    <name evidence="3" type="ORF">GON01_10345</name>
</gene>
<dbReference type="AlphaFoldDB" id="A0A6I4J160"/>
<keyword evidence="2" id="KW-0812">Transmembrane</keyword>
<evidence type="ECO:0000313" key="3">
    <source>
        <dbReference type="EMBL" id="MVO78330.1"/>
    </source>
</evidence>
<comment type="caution">
    <text evidence="3">The sequence shown here is derived from an EMBL/GenBank/DDBJ whole genome shotgun (WGS) entry which is preliminary data.</text>
</comment>
<feature type="compositionally biased region" description="Basic residues" evidence="1">
    <location>
        <begin position="170"/>
        <end position="181"/>
    </location>
</feature>
<feature type="transmembrane region" description="Helical" evidence="2">
    <location>
        <begin position="21"/>
        <end position="42"/>
    </location>
</feature>
<feature type="transmembrane region" description="Helical" evidence="2">
    <location>
        <begin position="86"/>
        <end position="109"/>
    </location>
</feature>
<reference evidence="3 4" key="1">
    <citation type="submission" date="2019-12" db="EMBL/GenBank/DDBJ databases">
        <authorList>
            <person name="Huq M.A."/>
        </authorList>
    </citation>
    <scope>NUCLEOTIDE SEQUENCE [LARGE SCALE GENOMIC DNA]</scope>
    <source>
        <strain evidence="3 4">MAH-20</strain>
    </source>
</reference>
<dbReference type="RefSeq" id="WP_157027291.1">
    <property type="nucleotide sequence ID" value="NZ_WQMS01000013.1"/>
</dbReference>
<organism evidence="3 4">
    <name type="scientific">Sphingomonas horti</name>
    <dbReference type="NCBI Taxonomy" id="2682842"/>
    <lineage>
        <taxon>Bacteria</taxon>
        <taxon>Pseudomonadati</taxon>
        <taxon>Pseudomonadota</taxon>
        <taxon>Alphaproteobacteria</taxon>
        <taxon>Sphingomonadales</taxon>
        <taxon>Sphingomonadaceae</taxon>
        <taxon>Sphingomonas</taxon>
    </lineage>
</organism>
<name>A0A6I4J160_9SPHN</name>
<keyword evidence="2" id="KW-0472">Membrane</keyword>
<protein>
    <submittedName>
        <fullName evidence="3">Uncharacterized protein</fullName>
    </submittedName>
</protein>
<evidence type="ECO:0000256" key="2">
    <source>
        <dbReference type="SAM" id="Phobius"/>
    </source>
</evidence>
<evidence type="ECO:0000256" key="1">
    <source>
        <dbReference type="SAM" id="MobiDB-lite"/>
    </source>
</evidence>
<evidence type="ECO:0000313" key="4">
    <source>
        <dbReference type="Proteomes" id="UP000441389"/>
    </source>
</evidence>
<proteinExistence type="predicted"/>
<feature type="region of interest" description="Disordered" evidence="1">
    <location>
        <begin position="150"/>
        <end position="181"/>
    </location>
</feature>
<sequence length="181" mass="19335">MSGWPFQGSDPSPLQRPRVAGAIAAGIAAIPAAALVWLTGSARMPAQVIGVPEWLLVLLSIAGLAISGGIYGSIFLRAANDRRGGWLFGLGWGFLTWSLGPITVFQWWIGRPVAVGEHAAWLLAAHLLWGLLLGAVFPLAQNGVKRTIENAPSPREQSLQRRNPQGKAPGRYRRMAGGRDA</sequence>